<dbReference type="HOGENOM" id="CLU_1265210_0_0_3"/>
<accession>K9VHB6</accession>
<dbReference type="Proteomes" id="UP000010478">
    <property type="component" value="Chromosome"/>
</dbReference>
<dbReference type="PROSITE" id="PS51257">
    <property type="entry name" value="PROKAR_LIPOPROTEIN"/>
    <property type="match status" value="1"/>
</dbReference>
<name>K9VHB6_9CYAN</name>
<dbReference type="STRING" id="179408.Osc7112_2140"/>
<organism evidence="1 2">
    <name type="scientific">Phormidium nigroviride PCC 7112</name>
    <dbReference type="NCBI Taxonomy" id="179408"/>
    <lineage>
        <taxon>Bacteria</taxon>
        <taxon>Bacillati</taxon>
        <taxon>Cyanobacteriota</taxon>
        <taxon>Cyanophyceae</taxon>
        <taxon>Oscillatoriophycideae</taxon>
        <taxon>Oscillatoriales</taxon>
        <taxon>Oscillatoriaceae</taxon>
        <taxon>Phormidium</taxon>
    </lineage>
</organism>
<dbReference type="KEGG" id="oni:Osc7112_2140"/>
<dbReference type="RefSeq" id="WP_015175910.1">
    <property type="nucleotide sequence ID" value="NC_019729.1"/>
</dbReference>
<dbReference type="eggNOG" id="ENOG50332I3">
    <property type="taxonomic scope" value="Bacteria"/>
</dbReference>
<evidence type="ECO:0000313" key="2">
    <source>
        <dbReference type="Proteomes" id="UP000010478"/>
    </source>
</evidence>
<dbReference type="AlphaFoldDB" id="K9VHB6"/>
<evidence type="ECO:0000313" key="1">
    <source>
        <dbReference type="EMBL" id="AFZ06605.1"/>
    </source>
</evidence>
<dbReference type="OrthoDB" id="9180037at2"/>
<gene>
    <name evidence="1" type="ORF">Osc7112_2140</name>
</gene>
<evidence type="ECO:0008006" key="3">
    <source>
        <dbReference type="Google" id="ProtNLM"/>
    </source>
</evidence>
<reference evidence="1 2" key="1">
    <citation type="submission" date="2012-05" db="EMBL/GenBank/DDBJ databases">
        <title>Finished chromosome of genome of Oscillatoria sp. PCC 7112.</title>
        <authorList>
            <consortium name="US DOE Joint Genome Institute"/>
            <person name="Gugger M."/>
            <person name="Coursin T."/>
            <person name="Rippka R."/>
            <person name="Tandeau De Marsac N."/>
            <person name="Huntemann M."/>
            <person name="Wei C.-L."/>
            <person name="Han J."/>
            <person name="Detter J.C."/>
            <person name="Han C."/>
            <person name="Tapia R."/>
            <person name="Davenport K."/>
            <person name="Daligault H."/>
            <person name="Erkkila T."/>
            <person name="Gu W."/>
            <person name="Munk A.C.C."/>
            <person name="Teshima H."/>
            <person name="Xu Y."/>
            <person name="Chain P."/>
            <person name="Chen A."/>
            <person name="Krypides N."/>
            <person name="Mavromatis K."/>
            <person name="Markowitz V."/>
            <person name="Szeto E."/>
            <person name="Ivanova N."/>
            <person name="Mikhailova N."/>
            <person name="Ovchinnikova G."/>
            <person name="Pagani I."/>
            <person name="Pati A."/>
            <person name="Goodwin L."/>
            <person name="Peters L."/>
            <person name="Pitluck S."/>
            <person name="Woyke T."/>
            <person name="Kerfeld C."/>
        </authorList>
    </citation>
    <scope>NUCLEOTIDE SEQUENCE [LARGE SCALE GENOMIC DNA]</scope>
    <source>
        <strain evidence="1 2">PCC 7112</strain>
    </source>
</reference>
<keyword evidence="2" id="KW-1185">Reference proteome</keyword>
<proteinExistence type="predicted"/>
<sequence precursor="true">MRTRRLVALMVSLIILGSCLPIIAQQSKRYPTENELQQLMNRFRNFVASPSPGNRDFYIRDRRNETETQKLQAFVRAWLPVNPDVAPFLGQWTALEETQNIYPSTLKGKVCIIETFIPTENDRGISFVQGTISGKSIKTTNFASLIQQGNYLGVAFINTSNNQPGIYEYAWPKPLVDPAKLMSSLPPADRNRLLQQFKEAGCSDTLPKR</sequence>
<dbReference type="EMBL" id="CP003614">
    <property type="protein sequence ID" value="AFZ06605.1"/>
    <property type="molecule type" value="Genomic_DNA"/>
</dbReference>
<protein>
    <recommendedName>
        <fullName evidence="3">Lipoprotein</fullName>
    </recommendedName>
</protein>